<evidence type="ECO:0000313" key="2">
    <source>
        <dbReference type="Proteomes" id="UP000319801"/>
    </source>
</evidence>
<sequence>MKGCLDIAQCNKTTDVDFPTGTNTTWYKMTKTCCNTDLCNAATPLANTHTLTIAISSLATLLLTKSLM</sequence>
<dbReference type="SUPFAM" id="SSF57302">
    <property type="entry name" value="Snake toxin-like"/>
    <property type="match status" value="1"/>
</dbReference>
<gene>
    <name evidence="1" type="ORF">Baya_11987</name>
</gene>
<evidence type="ECO:0008006" key="3">
    <source>
        <dbReference type="Google" id="ProtNLM"/>
    </source>
</evidence>
<keyword evidence="2" id="KW-1185">Reference proteome</keyword>
<reference evidence="1 2" key="1">
    <citation type="journal article" date="2019" name="Genome Biol. Evol.">
        <title>Whole-Genome Sequencing of the Giant Devil Catfish, Bagarius yarrelli.</title>
        <authorList>
            <person name="Jiang W."/>
            <person name="Lv Y."/>
            <person name="Cheng L."/>
            <person name="Yang K."/>
            <person name="Chao B."/>
            <person name="Wang X."/>
            <person name="Li Y."/>
            <person name="Pan X."/>
            <person name="You X."/>
            <person name="Zhang Y."/>
            <person name="Yang J."/>
            <person name="Li J."/>
            <person name="Zhang X."/>
            <person name="Liu S."/>
            <person name="Sun C."/>
            <person name="Yang J."/>
            <person name="Shi Q."/>
        </authorList>
    </citation>
    <scope>NUCLEOTIDE SEQUENCE [LARGE SCALE GENOMIC DNA]</scope>
    <source>
        <strain evidence="1">JWS20170419001</strain>
        <tissue evidence="1">Muscle</tissue>
    </source>
</reference>
<organism evidence="1 2">
    <name type="scientific">Bagarius yarrelli</name>
    <name type="common">Goonch</name>
    <name type="synonym">Bagrus yarrelli</name>
    <dbReference type="NCBI Taxonomy" id="175774"/>
    <lineage>
        <taxon>Eukaryota</taxon>
        <taxon>Metazoa</taxon>
        <taxon>Chordata</taxon>
        <taxon>Craniata</taxon>
        <taxon>Vertebrata</taxon>
        <taxon>Euteleostomi</taxon>
        <taxon>Actinopterygii</taxon>
        <taxon>Neopterygii</taxon>
        <taxon>Teleostei</taxon>
        <taxon>Ostariophysi</taxon>
        <taxon>Siluriformes</taxon>
        <taxon>Sisoridae</taxon>
        <taxon>Sisorinae</taxon>
        <taxon>Bagarius</taxon>
    </lineage>
</organism>
<name>A0A556V1L5_BAGYA</name>
<dbReference type="InterPro" id="IPR045860">
    <property type="entry name" value="Snake_toxin-like_sf"/>
</dbReference>
<comment type="caution">
    <text evidence="1">The sequence shown here is derived from an EMBL/GenBank/DDBJ whole genome shotgun (WGS) entry which is preliminary data.</text>
</comment>
<accession>A0A556V1L5</accession>
<proteinExistence type="predicted"/>
<dbReference type="AlphaFoldDB" id="A0A556V1L5"/>
<dbReference type="OrthoDB" id="5962859at2759"/>
<evidence type="ECO:0000313" key="1">
    <source>
        <dbReference type="EMBL" id="TSR63311.1"/>
    </source>
</evidence>
<dbReference type="Proteomes" id="UP000319801">
    <property type="component" value="Unassembled WGS sequence"/>
</dbReference>
<protein>
    <recommendedName>
        <fullName evidence="3">UPAR/Ly6 domain-containing protein</fullName>
    </recommendedName>
</protein>
<dbReference type="EMBL" id="VCAZ01000095">
    <property type="protein sequence ID" value="TSR63311.1"/>
    <property type="molecule type" value="Genomic_DNA"/>
</dbReference>